<dbReference type="GO" id="GO:0008237">
    <property type="term" value="F:metallopeptidase activity"/>
    <property type="evidence" value="ECO:0007669"/>
    <property type="project" value="UniProtKB-KW"/>
</dbReference>
<feature type="transmembrane region" description="Helical" evidence="13">
    <location>
        <begin position="59"/>
        <end position="83"/>
    </location>
</feature>
<dbReference type="AlphaFoldDB" id="A0AAU7DMJ3"/>
<evidence type="ECO:0000256" key="6">
    <source>
        <dbReference type="ARBA" id="ARBA00022692"/>
    </source>
</evidence>
<feature type="transmembrane region" description="Helical" evidence="13">
    <location>
        <begin position="151"/>
        <end position="176"/>
    </location>
</feature>
<dbReference type="InterPro" id="IPR044537">
    <property type="entry name" value="Rip2-like"/>
</dbReference>
<dbReference type="GO" id="GO:0005886">
    <property type="term" value="C:plasma membrane"/>
    <property type="evidence" value="ECO:0007669"/>
    <property type="project" value="UniProtKB-SubCell"/>
</dbReference>
<keyword evidence="8" id="KW-0378">Hydrolase</keyword>
<dbReference type="EMBL" id="CP121196">
    <property type="protein sequence ID" value="XBH18253.1"/>
    <property type="molecule type" value="Genomic_DNA"/>
</dbReference>
<evidence type="ECO:0000256" key="12">
    <source>
        <dbReference type="ARBA" id="ARBA00023136"/>
    </source>
</evidence>
<evidence type="ECO:0000256" key="4">
    <source>
        <dbReference type="ARBA" id="ARBA00022475"/>
    </source>
</evidence>
<protein>
    <submittedName>
        <fullName evidence="15">Site-2 protease family protein</fullName>
    </submittedName>
</protein>
<evidence type="ECO:0000256" key="8">
    <source>
        <dbReference type="ARBA" id="ARBA00022801"/>
    </source>
</evidence>
<comment type="cofactor">
    <cofactor evidence="1">
        <name>Zn(2+)</name>
        <dbReference type="ChEBI" id="CHEBI:29105"/>
    </cofactor>
</comment>
<comment type="similarity">
    <text evidence="3">Belongs to the peptidase M50B family.</text>
</comment>
<keyword evidence="10 13" id="KW-1133">Transmembrane helix</keyword>
<evidence type="ECO:0000259" key="14">
    <source>
        <dbReference type="Pfam" id="PF02163"/>
    </source>
</evidence>
<proteinExistence type="inferred from homology"/>
<dbReference type="Pfam" id="PF02163">
    <property type="entry name" value="Peptidase_M50"/>
    <property type="match status" value="1"/>
</dbReference>
<keyword evidence="11" id="KW-0482">Metalloprotease</keyword>
<feature type="transmembrane region" description="Helical" evidence="13">
    <location>
        <begin position="208"/>
        <end position="234"/>
    </location>
</feature>
<keyword evidence="5 15" id="KW-0645">Protease</keyword>
<evidence type="ECO:0000256" key="5">
    <source>
        <dbReference type="ARBA" id="ARBA00022670"/>
    </source>
</evidence>
<keyword evidence="12 13" id="KW-0472">Membrane</keyword>
<gene>
    <name evidence="15" type="ORF">P8935_02720</name>
</gene>
<dbReference type="GO" id="GO:0006508">
    <property type="term" value="P:proteolysis"/>
    <property type="evidence" value="ECO:0007669"/>
    <property type="project" value="UniProtKB-KW"/>
</dbReference>
<evidence type="ECO:0000256" key="13">
    <source>
        <dbReference type="SAM" id="Phobius"/>
    </source>
</evidence>
<dbReference type="InterPro" id="IPR008915">
    <property type="entry name" value="Peptidase_M50"/>
</dbReference>
<comment type="subcellular location">
    <subcellularLocation>
        <location evidence="2">Cell membrane</location>
        <topology evidence="2">Multi-pass membrane protein</topology>
    </subcellularLocation>
</comment>
<feature type="domain" description="Peptidase M50" evidence="14">
    <location>
        <begin position="13"/>
        <end position="192"/>
    </location>
</feature>
<keyword evidence="6 13" id="KW-0812">Transmembrane</keyword>
<name>A0AAU7DMJ3_9BACT</name>
<dbReference type="PANTHER" id="PTHR35864">
    <property type="entry name" value="ZINC METALLOPROTEASE MJ0611-RELATED"/>
    <property type="match status" value="1"/>
</dbReference>
<dbReference type="GO" id="GO:0046872">
    <property type="term" value="F:metal ion binding"/>
    <property type="evidence" value="ECO:0007669"/>
    <property type="project" value="UniProtKB-KW"/>
</dbReference>
<sequence>MESAAFTIDVFKFVLLIFSLSVHECSHAWMASRLGDQTARLQGRVTLNPIYHIDPVGTLIMPAIIIFGPLIGFSLFSGILIGWAKPTPVISRNFTKIRRDENMVTLAGPASNMLLAIVATIVLLVVIHSVAGGRQVVMLTASGMLMPGVNSSVQAIVLLGIAAVEINLALFFFNLLPIPPLDGSNLLRNILPYNAVQSYDRIPMWVSWCLMIFVGGYIMRLLLSPAFAVVGLVLSKG</sequence>
<keyword evidence="4" id="KW-1003">Cell membrane</keyword>
<dbReference type="PANTHER" id="PTHR35864:SF1">
    <property type="entry name" value="ZINC METALLOPROTEASE YWHC-RELATED"/>
    <property type="match status" value="1"/>
</dbReference>
<evidence type="ECO:0000313" key="15">
    <source>
        <dbReference type="EMBL" id="XBH18253.1"/>
    </source>
</evidence>
<evidence type="ECO:0000256" key="3">
    <source>
        <dbReference type="ARBA" id="ARBA00007931"/>
    </source>
</evidence>
<evidence type="ECO:0000256" key="11">
    <source>
        <dbReference type="ARBA" id="ARBA00023049"/>
    </source>
</evidence>
<feature type="transmembrane region" description="Helical" evidence="13">
    <location>
        <begin position="104"/>
        <end position="131"/>
    </location>
</feature>
<keyword evidence="7" id="KW-0479">Metal-binding</keyword>
<evidence type="ECO:0000256" key="9">
    <source>
        <dbReference type="ARBA" id="ARBA00022833"/>
    </source>
</evidence>
<accession>A0AAU7DMJ3</accession>
<evidence type="ECO:0000256" key="1">
    <source>
        <dbReference type="ARBA" id="ARBA00001947"/>
    </source>
</evidence>
<evidence type="ECO:0000256" key="2">
    <source>
        <dbReference type="ARBA" id="ARBA00004651"/>
    </source>
</evidence>
<reference evidence="15" key="1">
    <citation type="submission" date="2023-03" db="EMBL/GenBank/DDBJ databases">
        <title>Edaphobacter sp.</title>
        <authorList>
            <person name="Huber K.J."/>
            <person name="Papendorf J."/>
            <person name="Pilke C."/>
            <person name="Bunk B."/>
            <person name="Sproeer C."/>
            <person name="Pester M."/>
        </authorList>
    </citation>
    <scope>NUCLEOTIDE SEQUENCE</scope>
    <source>
        <strain evidence="15">DSM 110680</strain>
    </source>
</reference>
<dbReference type="InterPro" id="IPR052348">
    <property type="entry name" value="Metallopeptidase_M50B"/>
</dbReference>
<dbReference type="CDD" id="cd06158">
    <property type="entry name" value="S2P-M50_like_1"/>
    <property type="match status" value="1"/>
</dbReference>
<evidence type="ECO:0000256" key="7">
    <source>
        <dbReference type="ARBA" id="ARBA00022723"/>
    </source>
</evidence>
<evidence type="ECO:0000256" key="10">
    <source>
        <dbReference type="ARBA" id="ARBA00022989"/>
    </source>
</evidence>
<organism evidence="15">
    <name type="scientific">Telmatobacter sp. DSM 110680</name>
    <dbReference type="NCBI Taxonomy" id="3036704"/>
    <lineage>
        <taxon>Bacteria</taxon>
        <taxon>Pseudomonadati</taxon>
        <taxon>Acidobacteriota</taxon>
        <taxon>Terriglobia</taxon>
        <taxon>Terriglobales</taxon>
        <taxon>Acidobacteriaceae</taxon>
        <taxon>Telmatobacter</taxon>
    </lineage>
</organism>
<keyword evidence="9" id="KW-0862">Zinc</keyword>
<dbReference type="RefSeq" id="WP_348263476.1">
    <property type="nucleotide sequence ID" value="NZ_CP121196.1"/>
</dbReference>